<organism evidence="8 9">
    <name type="scientific">Salipaludibacillus agaradhaerens</name>
    <name type="common">Bacillus agaradhaerens</name>
    <dbReference type="NCBI Taxonomy" id="76935"/>
    <lineage>
        <taxon>Bacteria</taxon>
        <taxon>Bacillati</taxon>
        <taxon>Bacillota</taxon>
        <taxon>Bacilli</taxon>
        <taxon>Bacillales</taxon>
        <taxon>Bacillaceae</taxon>
    </lineage>
</organism>
<accession>A0A9Q4B2T8</accession>
<dbReference type="EC" id="4.2.1.1" evidence="2"/>
<dbReference type="Proteomes" id="UP001057753">
    <property type="component" value="Unassembled WGS sequence"/>
</dbReference>
<feature type="binding site" evidence="7">
    <location>
        <position position="41"/>
    </location>
    <ligand>
        <name>Zn(2+)</name>
        <dbReference type="ChEBI" id="CHEBI:29105"/>
    </ligand>
</feature>
<gene>
    <name evidence="8" type="ORF">HXA33_12535</name>
</gene>
<evidence type="ECO:0000256" key="1">
    <source>
        <dbReference type="ARBA" id="ARBA00006217"/>
    </source>
</evidence>
<dbReference type="GO" id="GO:0008270">
    <property type="term" value="F:zinc ion binding"/>
    <property type="evidence" value="ECO:0007669"/>
    <property type="project" value="InterPro"/>
</dbReference>
<keyword evidence="4 7" id="KW-0862">Zinc</keyword>
<evidence type="ECO:0000256" key="5">
    <source>
        <dbReference type="ARBA" id="ARBA00023239"/>
    </source>
</evidence>
<dbReference type="AlphaFoldDB" id="A0A9Q4B2T8"/>
<comment type="catalytic activity">
    <reaction evidence="6">
        <text>hydrogencarbonate + H(+) = CO2 + H2O</text>
        <dbReference type="Rhea" id="RHEA:10748"/>
        <dbReference type="ChEBI" id="CHEBI:15377"/>
        <dbReference type="ChEBI" id="CHEBI:15378"/>
        <dbReference type="ChEBI" id="CHEBI:16526"/>
        <dbReference type="ChEBI" id="CHEBI:17544"/>
        <dbReference type="EC" id="4.2.1.1"/>
    </reaction>
</comment>
<dbReference type="PANTHER" id="PTHR11002">
    <property type="entry name" value="CARBONIC ANHYDRASE"/>
    <property type="match status" value="1"/>
</dbReference>
<dbReference type="Pfam" id="PF00484">
    <property type="entry name" value="Pro_CA"/>
    <property type="match status" value="1"/>
</dbReference>
<comment type="cofactor">
    <cofactor evidence="7">
        <name>Zn(2+)</name>
        <dbReference type="ChEBI" id="CHEBI:29105"/>
    </cofactor>
    <text evidence="7">Binds 1 zinc ion per subunit.</text>
</comment>
<evidence type="ECO:0000256" key="6">
    <source>
        <dbReference type="ARBA" id="ARBA00048348"/>
    </source>
</evidence>
<protein>
    <recommendedName>
        <fullName evidence="2">carbonic anhydrase</fullName>
        <ecNumber evidence="2">4.2.1.1</ecNumber>
    </recommendedName>
</protein>
<dbReference type="SMART" id="SM00947">
    <property type="entry name" value="Pro_CA"/>
    <property type="match status" value="1"/>
</dbReference>
<evidence type="ECO:0000256" key="4">
    <source>
        <dbReference type="ARBA" id="ARBA00022833"/>
    </source>
</evidence>
<feature type="binding site" evidence="7">
    <location>
        <position position="97"/>
    </location>
    <ligand>
        <name>Zn(2+)</name>
        <dbReference type="ChEBI" id="CHEBI:29105"/>
    </ligand>
</feature>
<feature type="binding site" evidence="7">
    <location>
        <position position="43"/>
    </location>
    <ligand>
        <name>Zn(2+)</name>
        <dbReference type="ChEBI" id="CHEBI:29105"/>
    </ligand>
</feature>
<dbReference type="SUPFAM" id="SSF53056">
    <property type="entry name" value="beta-carbonic anhydrase, cab"/>
    <property type="match status" value="1"/>
</dbReference>
<feature type="binding site" evidence="7">
    <location>
        <position position="100"/>
    </location>
    <ligand>
        <name>Zn(2+)</name>
        <dbReference type="ChEBI" id="CHEBI:29105"/>
    </ligand>
</feature>
<dbReference type="GO" id="GO:0004089">
    <property type="term" value="F:carbonate dehydratase activity"/>
    <property type="evidence" value="ECO:0007669"/>
    <property type="project" value="UniProtKB-EC"/>
</dbReference>
<reference evidence="8" key="1">
    <citation type="submission" date="2020-06" db="EMBL/GenBank/DDBJ databases">
        <title>Insight into the genomes of haloalkaliphilic bacilli from Kenyan soda lakes.</title>
        <authorList>
            <person name="Mwirichia R."/>
            <person name="Villamizar G.C."/>
            <person name="Poehlein A."/>
            <person name="Mugweru J."/>
            <person name="Kipnyargis A."/>
            <person name="Kiplimo D."/>
            <person name="Orwa P."/>
            <person name="Daniel R."/>
        </authorList>
    </citation>
    <scope>NUCLEOTIDE SEQUENCE</scope>
    <source>
        <strain evidence="8">B1096_S55</strain>
    </source>
</reference>
<keyword evidence="3 7" id="KW-0479">Metal-binding</keyword>
<dbReference type="RefSeq" id="WP_078577615.1">
    <property type="nucleotide sequence ID" value="NZ_JABXYM010000001.1"/>
</dbReference>
<dbReference type="InterPro" id="IPR036874">
    <property type="entry name" value="Carbonic_anhydrase_sf"/>
</dbReference>
<evidence type="ECO:0000313" key="9">
    <source>
        <dbReference type="Proteomes" id="UP001057753"/>
    </source>
</evidence>
<dbReference type="EMBL" id="JABXYM010000001">
    <property type="protein sequence ID" value="MCR6097373.1"/>
    <property type="molecule type" value="Genomic_DNA"/>
</dbReference>
<keyword evidence="9" id="KW-1185">Reference proteome</keyword>
<dbReference type="PANTHER" id="PTHR11002:SF76">
    <property type="entry name" value="CARBONIC ANHYDRASE"/>
    <property type="match status" value="1"/>
</dbReference>
<dbReference type="InterPro" id="IPR001765">
    <property type="entry name" value="Carbonic_anhydrase"/>
</dbReference>
<evidence type="ECO:0000256" key="2">
    <source>
        <dbReference type="ARBA" id="ARBA00012925"/>
    </source>
</evidence>
<dbReference type="OrthoDB" id="9769739at2"/>
<evidence type="ECO:0000256" key="7">
    <source>
        <dbReference type="PIRSR" id="PIRSR601765-1"/>
    </source>
</evidence>
<evidence type="ECO:0000313" key="8">
    <source>
        <dbReference type="EMBL" id="MCR6097373.1"/>
    </source>
</evidence>
<evidence type="ECO:0000256" key="3">
    <source>
        <dbReference type="ARBA" id="ARBA00022723"/>
    </source>
</evidence>
<comment type="caution">
    <text evidence="8">The sequence shown here is derived from an EMBL/GenBank/DDBJ whole genome shotgun (WGS) entry which is preliminary data.</text>
</comment>
<proteinExistence type="inferred from homology"/>
<name>A0A9Q4B2T8_SALAG</name>
<comment type="similarity">
    <text evidence="1">Belongs to the beta-class carbonic anhydrase family.</text>
</comment>
<keyword evidence="5" id="KW-0456">Lyase</keyword>
<sequence>MDIQHIEASHQQFMTKMKQEDPGFFKKLGEGQEPSFFVLSCCDSRTCPSTITGMPLGTMFTHRNIANQVVEEDDGLRASLHFALDVLKVKYILIIGHTNCGGILAASTGVRHEAMNNWLDHVKESIDSFDKTNLSPTLEDLERHNVKQQIIDLKNHPVYKKVGRGIPVVGMLFHLESGELEWINDN</sequence>
<dbReference type="Gene3D" id="3.40.1050.10">
    <property type="entry name" value="Carbonic anhydrase"/>
    <property type="match status" value="1"/>
</dbReference>